<dbReference type="InterPro" id="IPR012795">
    <property type="entry name" value="tRNA_Ile_lys_synt_N"/>
</dbReference>
<protein>
    <recommendedName>
        <fullName evidence="6">tRNA(Ile)-lysidine synthase</fullName>
        <ecNumber evidence="6">6.3.4.19</ecNumber>
    </recommendedName>
    <alternativeName>
        <fullName evidence="6">tRNA(Ile)-2-lysyl-cytidine synthase</fullName>
    </alternativeName>
    <alternativeName>
        <fullName evidence="6">tRNA(Ile)-lysidine synthetase</fullName>
    </alternativeName>
</protein>
<dbReference type="EMBL" id="JAIGNU010000002">
    <property type="protein sequence ID" value="MBX7502201.1"/>
    <property type="molecule type" value="Genomic_DNA"/>
</dbReference>
<evidence type="ECO:0000313" key="9">
    <source>
        <dbReference type="Proteomes" id="UP000782554"/>
    </source>
</evidence>
<keyword evidence="4" id="KW-0067">ATP-binding</keyword>
<accession>A0ABS7JX06</accession>
<dbReference type="HAMAP" id="MF_01161">
    <property type="entry name" value="tRNA_Ile_lys_synt"/>
    <property type="match status" value="1"/>
</dbReference>
<comment type="caution">
    <text evidence="8">The sequence shown here is derived from an EMBL/GenBank/DDBJ whole genome shotgun (WGS) entry which is preliminary data.</text>
</comment>
<keyword evidence="2 6" id="KW-0819">tRNA processing</keyword>
<reference evidence="8 9" key="1">
    <citation type="submission" date="2021-08" db="EMBL/GenBank/DDBJ databases">
        <title>Comparative Genomics Analysis of the Genus Qipengyuania Reveals Extensive Genetic Diversity and Metabolic Versatility, Including the Description of Fifteen Novel Species.</title>
        <authorList>
            <person name="Liu Y."/>
        </authorList>
    </citation>
    <scope>NUCLEOTIDE SEQUENCE [LARGE SCALE GENOMIC DNA]</scope>
    <source>
        <strain evidence="8 9">YG27</strain>
    </source>
</reference>
<comment type="catalytic activity">
    <reaction evidence="5 6">
        <text>cytidine(34) in tRNA(Ile2) + L-lysine + ATP = lysidine(34) in tRNA(Ile2) + AMP + diphosphate + H(+)</text>
        <dbReference type="Rhea" id="RHEA:43744"/>
        <dbReference type="Rhea" id="RHEA-COMP:10625"/>
        <dbReference type="Rhea" id="RHEA-COMP:10670"/>
        <dbReference type="ChEBI" id="CHEBI:15378"/>
        <dbReference type="ChEBI" id="CHEBI:30616"/>
        <dbReference type="ChEBI" id="CHEBI:32551"/>
        <dbReference type="ChEBI" id="CHEBI:33019"/>
        <dbReference type="ChEBI" id="CHEBI:82748"/>
        <dbReference type="ChEBI" id="CHEBI:83665"/>
        <dbReference type="ChEBI" id="CHEBI:456215"/>
        <dbReference type="EC" id="6.3.4.19"/>
    </reaction>
</comment>
<feature type="domain" description="tRNA(Ile)-lysidine/2-thiocytidine synthase N-terminal" evidence="7">
    <location>
        <begin position="1"/>
        <end position="166"/>
    </location>
</feature>
<dbReference type="InterPro" id="IPR011063">
    <property type="entry name" value="TilS/TtcA_N"/>
</dbReference>
<keyword evidence="9" id="KW-1185">Reference proteome</keyword>
<gene>
    <name evidence="6 8" type="primary">tilS</name>
    <name evidence="8" type="ORF">K3181_12180</name>
</gene>
<keyword evidence="1 6" id="KW-0436">Ligase</keyword>
<name>A0ABS7JX06_9SPHN</name>
<evidence type="ECO:0000313" key="8">
    <source>
        <dbReference type="EMBL" id="MBX7502201.1"/>
    </source>
</evidence>
<dbReference type="Pfam" id="PF01171">
    <property type="entry name" value="ATP_bind_3"/>
    <property type="match status" value="1"/>
</dbReference>
<dbReference type="NCBIfam" id="TIGR02432">
    <property type="entry name" value="lysidine_TilS_N"/>
    <property type="match status" value="1"/>
</dbReference>
<evidence type="ECO:0000256" key="5">
    <source>
        <dbReference type="ARBA" id="ARBA00048539"/>
    </source>
</evidence>
<keyword evidence="3" id="KW-0547">Nucleotide-binding</keyword>
<dbReference type="SUPFAM" id="SSF52402">
    <property type="entry name" value="Adenine nucleotide alpha hydrolases-like"/>
    <property type="match status" value="1"/>
</dbReference>
<proteinExistence type="inferred from homology"/>
<comment type="subcellular location">
    <subcellularLocation>
        <location evidence="6">Cytoplasm</location>
    </subcellularLocation>
</comment>
<evidence type="ECO:0000256" key="4">
    <source>
        <dbReference type="ARBA" id="ARBA00022840"/>
    </source>
</evidence>
<dbReference type="InterPro" id="IPR012094">
    <property type="entry name" value="tRNA_Ile_lys_synt"/>
</dbReference>
<keyword evidence="6" id="KW-0963">Cytoplasm</keyword>
<dbReference type="CDD" id="cd01992">
    <property type="entry name" value="TilS_N"/>
    <property type="match status" value="1"/>
</dbReference>
<dbReference type="InterPro" id="IPR014729">
    <property type="entry name" value="Rossmann-like_a/b/a_fold"/>
</dbReference>
<comment type="similarity">
    <text evidence="6">Belongs to the tRNA(Ile)-lysidine synthase family.</text>
</comment>
<comment type="function">
    <text evidence="6">Ligates lysine onto the cytidine present at position 34 of the AUA codon-specific tRNA(Ile) that contains the anticodon CAU, in an ATP-dependent manner. Cytidine is converted to lysidine, thus changing the amino acid specificity of the tRNA from methionine to isoleucine.</text>
</comment>
<dbReference type="Gene3D" id="3.40.50.620">
    <property type="entry name" value="HUPs"/>
    <property type="match status" value="1"/>
</dbReference>
<dbReference type="PANTHER" id="PTHR43033">
    <property type="entry name" value="TRNA(ILE)-LYSIDINE SYNTHASE-RELATED"/>
    <property type="match status" value="1"/>
</dbReference>
<dbReference type="GO" id="GO:0032267">
    <property type="term" value="F:tRNA(Ile)-lysidine synthase activity"/>
    <property type="evidence" value="ECO:0007669"/>
    <property type="project" value="UniProtKB-EC"/>
</dbReference>
<evidence type="ECO:0000256" key="3">
    <source>
        <dbReference type="ARBA" id="ARBA00022741"/>
    </source>
</evidence>
<evidence type="ECO:0000256" key="1">
    <source>
        <dbReference type="ARBA" id="ARBA00022598"/>
    </source>
</evidence>
<dbReference type="PANTHER" id="PTHR43033:SF5">
    <property type="entry name" value="TRNA(ILE)-LYSIDINE SYNTHETASE"/>
    <property type="match status" value="1"/>
</dbReference>
<evidence type="ECO:0000259" key="7">
    <source>
        <dbReference type="Pfam" id="PF01171"/>
    </source>
</evidence>
<evidence type="ECO:0000256" key="2">
    <source>
        <dbReference type="ARBA" id="ARBA00022694"/>
    </source>
</evidence>
<dbReference type="EC" id="6.3.4.19" evidence="6"/>
<sequence length="278" mass="30393">MALLALAHDLMDDMIEVATVDHGLRPEAAEECALVERVCRARGITCSILTVHVAEGNVQDRARAARYAALGEWAAERKLAAIATAHHADDQAETLLMRLNRGSGLAGLAGIRSYTIMEGCPVPIIRPLLGFRKAELRQIVANLDLPFVEDPSNRDASFDRVRIRRELERADWIDPLALAQSAAHLEEADNTLQSIADQLWDSKASLGDGRITVPVTNWQDTSARLLTRAIEALGSSVTHGDIIGFLKTFSKRGNIAGVLIEQMEDVYVCTPEPPRRSG</sequence>
<organism evidence="8 9">
    <name type="scientific">Qipengyuania mesophila</name>
    <dbReference type="NCBI Taxonomy" id="2867246"/>
    <lineage>
        <taxon>Bacteria</taxon>
        <taxon>Pseudomonadati</taxon>
        <taxon>Pseudomonadota</taxon>
        <taxon>Alphaproteobacteria</taxon>
        <taxon>Sphingomonadales</taxon>
        <taxon>Erythrobacteraceae</taxon>
        <taxon>Qipengyuania</taxon>
    </lineage>
</organism>
<comment type="caution">
    <text evidence="6">Lacks conserved residue(s) required for the propagation of feature annotation.</text>
</comment>
<evidence type="ECO:0000256" key="6">
    <source>
        <dbReference type="HAMAP-Rule" id="MF_01161"/>
    </source>
</evidence>
<dbReference type="Proteomes" id="UP000782554">
    <property type="component" value="Unassembled WGS sequence"/>
</dbReference>